<name>W7IGN1_9PEZI</name>
<dbReference type="PANTHER" id="PTHR43798:SF33">
    <property type="entry name" value="HYDROLASE, PUTATIVE (AFU_ORTHOLOGUE AFUA_2G14860)-RELATED"/>
    <property type="match status" value="1"/>
</dbReference>
<evidence type="ECO:0000313" key="2">
    <source>
        <dbReference type="EMBL" id="EWC48360.1"/>
    </source>
</evidence>
<dbReference type="Proteomes" id="UP000024837">
    <property type="component" value="Unassembled WGS sequence"/>
</dbReference>
<dbReference type="GO" id="GO:0016020">
    <property type="term" value="C:membrane"/>
    <property type="evidence" value="ECO:0007669"/>
    <property type="project" value="TreeGrafter"/>
</dbReference>
<dbReference type="SUPFAM" id="SSF53474">
    <property type="entry name" value="alpha/beta-Hydrolases"/>
    <property type="match status" value="1"/>
</dbReference>
<accession>W7IGN1</accession>
<dbReference type="HOGENOM" id="CLU_036837_0_0_1"/>
<dbReference type="AlphaFoldDB" id="W7IGN1"/>
<organism evidence="2 3">
    <name type="scientific">Drechslerella stenobrocha 248</name>
    <dbReference type="NCBI Taxonomy" id="1043628"/>
    <lineage>
        <taxon>Eukaryota</taxon>
        <taxon>Fungi</taxon>
        <taxon>Dikarya</taxon>
        <taxon>Ascomycota</taxon>
        <taxon>Pezizomycotina</taxon>
        <taxon>Orbiliomycetes</taxon>
        <taxon>Orbiliales</taxon>
        <taxon>Orbiliaceae</taxon>
        <taxon>Drechslerella</taxon>
    </lineage>
</organism>
<sequence length="386" mass="43634">MADKLLLPAPYTTSRGVFRVEKHILPAFPVREHPRGLWHEDDRLQLVVNRYTPVSNPHPQPGDLTILLAHANGFHKELYEPFCEYLAQEYEKRGGRLRGIWIADMHCQGESGVLNETKLGGEVSWFDHTRDLLSVIQHFPNDIVRPIAGIGHSMGGAQLFRLSQIHPTLLSCVIGVDPVIAPEQAFPAQANPAQASAKRRDIWPSRDAAAAFFKSRPFYQRWDPEVLDLHLQAGLRGVPTAVYPDVSAVEGGSAAVTLTTTKHQEVFTFWRGSVADRRDPKDMFRWLGEMRVPVCYIQGEDSVINWGDNNELKMRDTPQPCEMHTVDAGHLVPQEKPKESATIAAEYLFRQIAAWKKETEQFKKEWAPRLVLGDDYFTAKSRGTKL</sequence>
<proteinExistence type="predicted"/>
<protein>
    <recommendedName>
        <fullName evidence="1">AB hydrolase-1 domain-containing protein</fullName>
    </recommendedName>
</protein>
<dbReference type="InterPro" id="IPR050266">
    <property type="entry name" value="AB_hydrolase_sf"/>
</dbReference>
<dbReference type="Pfam" id="PF12697">
    <property type="entry name" value="Abhydrolase_6"/>
    <property type="match status" value="1"/>
</dbReference>
<gene>
    <name evidence="2" type="ORF">DRE_02129</name>
</gene>
<dbReference type="Gene3D" id="3.40.50.1820">
    <property type="entry name" value="alpha/beta hydrolase"/>
    <property type="match status" value="1"/>
</dbReference>
<reference evidence="2 3" key="1">
    <citation type="submission" date="2013-05" db="EMBL/GenBank/DDBJ databases">
        <title>Drechslerella stenobrocha genome reveals carnivorous origination and mechanical trapping mechanism of predatory fungi.</title>
        <authorList>
            <person name="Liu X."/>
            <person name="Zhang W."/>
            <person name="Liu K."/>
        </authorList>
    </citation>
    <scope>NUCLEOTIDE SEQUENCE [LARGE SCALE GENOMIC DNA]</scope>
    <source>
        <strain evidence="2 3">248</strain>
    </source>
</reference>
<dbReference type="EMBL" id="KI966390">
    <property type="protein sequence ID" value="EWC48360.1"/>
    <property type="molecule type" value="Genomic_DNA"/>
</dbReference>
<evidence type="ECO:0000259" key="1">
    <source>
        <dbReference type="Pfam" id="PF12697"/>
    </source>
</evidence>
<feature type="domain" description="AB hydrolase-1" evidence="1">
    <location>
        <begin position="66"/>
        <end position="339"/>
    </location>
</feature>
<keyword evidence="3" id="KW-1185">Reference proteome</keyword>
<evidence type="ECO:0000313" key="3">
    <source>
        <dbReference type="Proteomes" id="UP000024837"/>
    </source>
</evidence>
<dbReference type="InterPro" id="IPR000073">
    <property type="entry name" value="AB_hydrolase_1"/>
</dbReference>
<dbReference type="InterPro" id="IPR029058">
    <property type="entry name" value="AB_hydrolase_fold"/>
</dbReference>
<dbReference type="OrthoDB" id="94039at2759"/>
<dbReference type="PANTHER" id="PTHR43798">
    <property type="entry name" value="MONOACYLGLYCEROL LIPASE"/>
    <property type="match status" value="1"/>
</dbReference>